<sequence length="145" mass="16647">MEHLNDTEAMHKIFQASNGEPQEVVEIVSAAILEKTNHMLAQMFNPPRPAAPENEEQYQLFHPETLPIKVQEKRAEGYLELLSIVCKAEEMEIGRIDQHDQEAIEDELPIQVDPEMQVEEEEEAVILPDIEDIVFEDVVEPMEVD</sequence>
<keyword evidence="2" id="KW-1185">Reference proteome</keyword>
<evidence type="ECO:0000313" key="1">
    <source>
        <dbReference type="EMBL" id="EGT44719.1"/>
    </source>
</evidence>
<protein>
    <submittedName>
        <fullName evidence="1">Uncharacterized protein</fullName>
    </submittedName>
</protein>
<gene>
    <name evidence="1" type="ORF">CAEBREN_13925</name>
</gene>
<dbReference type="Proteomes" id="UP000008068">
    <property type="component" value="Unassembled WGS sequence"/>
</dbReference>
<dbReference type="HOGENOM" id="CLU_149554_0_0_1"/>
<reference evidence="2" key="1">
    <citation type="submission" date="2011-07" db="EMBL/GenBank/DDBJ databases">
        <authorList>
            <consortium name="Caenorhabditis brenneri Sequencing and Analysis Consortium"/>
            <person name="Wilson R.K."/>
        </authorList>
    </citation>
    <scope>NUCLEOTIDE SEQUENCE [LARGE SCALE GENOMIC DNA]</scope>
    <source>
        <strain evidence="2">PB2801</strain>
    </source>
</reference>
<dbReference type="InParanoid" id="G0P4H0"/>
<dbReference type="AlphaFoldDB" id="G0P4H0"/>
<proteinExistence type="predicted"/>
<evidence type="ECO:0000313" key="2">
    <source>
        <dbReference type="Proteomes" id="UP000008068"/>
    </source>
</evidence>
<organism evidence="2">
    <name type="scientific">Caenorhabditis brenneri</name>
    <name type="common">Nematode worm</name>
    <dbReference type="NCBI Taxonomy" id="135651"/>
    <lineage>
        <taxon>Eukaryota</taxon>
        <taxon>Metazoa</taxon>
        <taxon>Ecdysozoa</taxon>
        <taxon>Nematoda</taxon>
        <taxon>Chromadorea</taxon>
        <taxon>Rhabditida</taxon>
        <taxon>Rhabditina</taxon>
        <taxon>Rhabditomorpha</taxon>
        <taxon>Rhabditoidea</taxon>
        <taxon>Rhabditidae</taxon>
        <taxon>Peloderinae</taxon>
        <taxon>Caenorhabditis</taxon>
    </lineage>
</organism>
<dbReference type="EMBL" id="GL380063">
    <property type="protein sequence ID" value="EGT44719.1"/>
    <property type="molecule type" value="Genomic_DNA"/>
</dbReference>
<accession>G0P4H0</accession>
<name>G0P4H0_CAEBE</name>